<dbReference type="Pfam" id="PF07676">
    <property type="entry name" value="PD40"/>
    <property type="match status" value="1"/>
</dbReference>
<name>A0ABP7XZT6_9ACTN</name>
<sequence length="419" mass="44432">MGLTDLLHDAASGAPLGASDPDLWDRGRRAHRRRRTANLMIVAVTLLLVGSLLGFARQQAAPRIEPASGTPAIPERIWAPGARLATTDDRGPLGQLAALVSTVRGTEVGAPAPDAPWAGVSATTGAYRIIGLPGLAPGLDPVLSPDGTHVSYWTGAENAVTGIADYDTVSGTTRTWNLDGGLVVQPLFLGRTRNSVVAQFSRTIVPDQGPTDDVLQWFPLESRSTSATYTPVVAFGSSDSGTLLQQDGSWSLLGDVVDSVSIAGDISEARPLDNEVALSPDGSRFAFASQSYLGPMLWQRIEFGSRAQKVPKAQLNDRAIGWIDDRTIAVTRPTQPVSDAPWPRVVAVDVLSGERRPLLRLPDARTILATDLLQVPPARRPVPSEPPGALGSWSSQLAALGVVVACGGALILWRRRVRL</sequence>
<evidence type="ECO:0000256" key="1">
    <source>
        <dbReference type="SAM" id="Phobius"/>
    </source>
</evidence>
<accession>A0ABP7XZT6</accession>
<evidence type="ECO:0008006" key="4">
    <source>
        <dbReference type="Google" id="ProtNLM"/>
    </source>
</evidence>
<feature type="transmembrane region" description="Helical" evidence="1">
    <location>
        <begin position="36"/>
        <end position="56"/>
    </location>
</feature>
<feature type="transmembrane region" description="Helical" evidence="1">
    <location>
        <begin position="393"/>
        <end position="413"/>
    </location>
</feature>
<keyword evidence="1" id="KW-0812">Transmembrane</keyword>
<comment type="caution">
    <text evidence="2">The sequence shown here is derived from an EMBL/GenBank/DDBJ whole genome shotgun (WGS) entry which is preliminary data.</text>
</comment>
<keyword evidence="1" id="KW-1133">Transmembrane helix</keyword>
<organism evidence="2 3">
    <name type="scientific">Nocardioides fonticola</name>
    <dbReference type="NCBI Taxonomy" id="450363"/>
    <lineage>
        <taxon>Bacteria</taxon>
        <taxon>Bacillati</taxon>
        <taxon>Actinomycetota</taxon>
        <taxon>Actinomycetes</taxon>
        <taxon>Propionibacteriales</taxon>
        <taxon>Nocardioidaceae</taxon>
        <taxon>Nocardioides</taxon>
    </lineage>
</organism>
<reference evidence="3" key="1">
    <citation type="journal article" date="2019" name="Int. J. Syst. Evol. Microbiol.">
        <title>The Global Catalogue of Microorganisms (GCM) 10K type strain sequencing project: providing services to taxonomists for standard genome sequencing and annotation.</title>
        <authorList>
            <consortium name="The Broad Institute Genomics Platform"/>
            <consortium name="The Broad Institute Genome Sequencing Center for Infectious Disease"/>
            <person name="Wu L."/>
            <person name="Ma J."/>
        </authorList>
    </citation>
    <scope>NUCLEOTIDE SEQUENCE [LARGE SCALE GENOMIC DNA]</scope>
    <source>
        <strain evidence="3">JCM 16703</strain>
    </source>
</reference>
<dbReference type="EMBL" id="BAAAZH010000032">
    <property type="protein sequence ID" value="GAA4128607.1"/>
    <property type="molecule type" value="Genomic_DNA"/>
</dbReference>
<keyword evidence="3" id="KW-1185">Reference proteome</keyword>
<evidence type="ECO:0000313" key="3">
    <source>
        <dbReference type="Proteomes" id="UP001501495"/>
    </source>
</evidence>
<gene>
    <name evidence="2" type="ORF">GCM10022215_40280</name>
</gene>
<evidence type="ECO:0000313" key="2">
    <source>
        <dbReference type="EMBL" id="GAA4128607.1"/>
    </source>
</evidence>
<keyword evidence="1" id="KW-0472">Membrane</keyword>
<dbReference type="Proteomes" id="UP001501495">
    <property type="component" value="Unassembled WGS sequence"/>
</dbReference>
<protein>
    <recommendedName>
        <fullName evidence="4">WD40 repeat protein</fullName>
    </recommendedName>
</protein>
<proteinExistence type="predicted"/>
<dbReference type="InterPro" id="IPR011659">
    <property type="entry name" value="WD40"/>
</dbReference>